<name>A0A9N7TZP1_PLEPL</name>
<evidence type="ECO:0000256" key="2">
    <source>
        <dbReference type="SAM" id="MobiDB-lite"/>
    </source>
</evidence>
<dbReference type="GO" id="GO:0008009">
    <property type="term" value="F:chemokine activity"/>
    <property type="evidence" value="ECO:0007669"/>
    <property type="project" value="InterPro"/>
</dbReference>
<comment type="caution">
    <text evidence="5">The sequence shown here is derived from an EMBL/GenBank/DDBJ whole genome shotgun (WGS) entry which is preliminary data.</text>
</comment>
<keyword evidence="3" id="KW-0732">Signal</keyword>
<organism evidence="5 6">
    <name type="scientific">Pleuronectes platessa</name>
    <name type="common">European plaice</name>
    <dbReference type="NCBI Taxonomy" id="8262"/>
    <lineage>
        <taxon>Eukaryota</taxon>
        <taxon>Metazoa</taxon>
        <taxon>Chordata</taxon>
        <taxon>Craniata</taxon>
        <taxon>Vertebrata</taxon>
        <taxon>Euteleostomi</taxon>
        <taxon>Actinopterygii</taxon>
        <taxon>Neopterygii</taxon>
        <taxon>Teleostei</taxon>
        <taxon>Neoteleostei</taxon>
        <taxon>Acanthomorphata</taxon>
        <taxon>Carangaria</taxon>
        <taxon>Pleuronectiformes</taxon>
        <taxon>Pleuronectoidei</taxon>
        <taxon>Pleuronectidae</taxon>
        <taxon>Pleuronectes</taxon>
    </lineage>
</organism>
<dbReference type="Gene3D" id="2.40.50.40">
    <property type="match status" value="1"/>
</dbReference>
<feature type="region of interest" description="Disordered" evidence="2">
    <location>
        <begin position="102"/>
        <end position="148"/>
    </location>
</feature>
<evidence type="ECO:0000313" key="6">
    <source>
        <dbReference type="Proteomes" id="UP001153269"/>
    </source>
</evidence>
<evidence type="ECO:0000313" key="5">
    <source>
        <dbReference type="EMBL" id="CAB1420598.1"/>
    </source>
</evidence>
<feature type="domain" description="Chemokine interleukin-8-like" evidence="4">
    <location>
        <begin position="27"/>
        <end position="71"/>
    </location>
</feature>
<accession>A0A9N7TZP1</accession>
<sequence length="148" mass="16124">MASRLAAALLLLGLICTGLSRAEVAVDCCLSTTDKFFPLIRISTYKLQIAGEGCDISATVFITKTANTICIVHPTDSFYRIQFLMTLNRVVWTFSRGPVEDRRGRGQHGVRMETPLTRARGSQPPCPPFCNAPAQQHKQCPVTPAAGS</sequence>
<dbReference type="Proteomes" id="UP001153269">
    <property type="component" value="Unassembled WGS sequence"/>
</dbReference>
<dbReference type="InterPro" id="IPR001811">
    <property type="entry name" value="Chemokine_IL8-like_dom"/>
</dbReference>
<dbReference type="InterPro" id="IPR036048">
    <property type="entry name" value="Interleukin_8-like_sf"/>
</dbReference>
<dbReference type="EMBL" id="CADEAL010000468">
    <property type="protein sequence ID" value="CAB1420598.1"/>
    <property type="molecule type" value="Genomic_DNA"/>
</dbReference>
<keyword evidence="6" id="KW-1185">Reference proteome</keyword>
<keyword evidence="1" id="KW-0202">Cytokine</keyword>
<feature type="chain" id="PRO_5040357475" description="Chemokine interleukin-8-like domain-containing protein" evidence="3">
    <location>
        <begin position="23"/>
        <end position="148"/>
    </location>
</feature>
<reference evidence="5" key="1">
    <citation type="submission" date="2020-03" db="EMBL/GenBank/DDBJ databases">
        <authorList>
            <person name="Weist P."/>
        </authorList>
    </citation>
    <scope>NUCLEOTIDE SEQUENCE</scope>
</reference>
<dbReference type="GO" id="GO:0005615">
    <property type="term" value="C:extracellular space"/>
    <property type="evidence" value="ECO:0007669"/>
    <property type="project" value="UniProtKB-KW"/>
</dbReference>
<dbReference type="AlphaFoldDB" id="A0A9N7TZP1"/>
<dbReference type="Pfam" id="PF00048">
    <property type="entry name" value="IL8"/>
    <property type="match status" value="1"/>
</dbReference>
<dbReference type="GO" id="GO:0006955">
    <property type="term" value="P:immune response"/>
    <property type="evidence" value="ECO:0007669"/>
    <property type="project" value="InterPro"/>
</dbReference>
<gene>
    <name evidence="5" type="ORF">PLEPLA_LOCUS8473</name>
</gene>
<proteinExistence type="predicted"/>
<evidence type="ECO:0000256" key="3">
    <source>
        <dbReference type="SAM" id="SignalP"/>
    </source>
</evidence>
<dbReference type="SUPFAM" id="SSF54117">
    <property type="entry name" value="Interleukin 8-like chemokines"/>
    <property type="match status" value="1"/>
</dbReference>
<protein>
    <recommendedName>
        <fullName evidence="4">Chemokine interleukin-8-like domain-containing protein</fullName>
    </recommendedName>
</protein>
<evidence type="ECO:0000256" key="1">
    <source>
        <dbReference type="ARBA" id="ARBA00022514"/>
    </source>
</evidence>
<evidence type="ECO:0000259" key="4">
    <source>
        <dbReference type="Pfam" id="PF00048"/>
    </source>
</evidence>
<feature type="signal peptide" evidence="3">
    <location>
        <begin position="1"/>
        <end position="22"/>
    </location>
</feature>